<dbReference type="Gene3D" id="3.40.250.10">
    <property type="entry name" value="Rhodanese-like domain"/>
    <property type="match status" value="1"/>
</dbReference>
<gene>
    <name evidence="2" type="ordered locus">RPC_1937</name>
</gene>
<dbReference type="eggNOG" id="COG0607">
    <property type="taxonomic scope" value="Bacteria"/>
</dbReference>
<dbReference type="KEGG" id="rpc:RPC_1937"/>
<dbReference type="InterPro" id="IPR036873">
    <property type="entry name" value="Rhodanese-like_dom_sf"/>
</dbReference>
<proteinExistence type="predicted"/>
<dbReference type="EMBL" id="CP000301">
    <property type="protein sequence ID" value="ABD87494.1"/>
    <property type="molecule type" value="Genomic_DNA"/>
</dbReference>
<dbReference type="HOGENOM" id="CLU_089574_6_3_5"/>
<dbReference type="PANTHER" id="PTHR43031">
    <property type="entry name" value="FAD-DEPENDENT OXIDOREDUCTASE"/>
    <property type="match status" value="1"/>
</dbReference>
<dbReference type="InterPro" id="IPR001763">
    <property type="entry name" value="Rhodanese-like_dom"/>
</dbReference>
<sequence length="120" mass="12983">MKLKTIDAKEADRLVAGGAALLDVRERHEIDREQIEGAVAVPLSRFAEADLEPFRGRKVIFFCHSGGRTRLYAAKLAARLQGIGEGYVLSGGIVAWRKAGLKTSLGPRPPGLLARLFGSK</sequence>
<organism evidence="2">
    <name type="scientific">Rhodopseudomonas palustris (strain BisB18)</name>
    <dbReference type="NCBI Taxonomy" id="316056"/>
    <lineage>
        <taxon>Bacteria</taxon>
        <taxon>Pseudomonadati</taxon>
        <taxon>Pseudomonadota</taxon>
        <taxon>Alphaproteobacteria</taxon>
        <taxon>Hyphomicrobiales</taxon>
        <taxon>Nitrobacteraceae</taxon>
        <taxon>Rhodopseudomonas</taxon>
    </lineage>
</organism>
<reference evidence="2" key="1">
    <citation type="submission" date="2006-03" db="EMBL/GenBank/DDBJ databases">
        <title>Complete sequence of Rhodopseudomonas palustris BisB18.</title>
        <authorList>
            <consortium name="US DOE Joint Genome Institute"/>
            <person name="Copeland A."/>
            <person name="Lucas S."/>
            <person name="Lapidus A."/>
            <person name="Barry K."/>
            <person name="Detter J.C."/>
            <person name="Glavina del Rio T."/>
            <person name="Hammon N."/>
            <person name="Israni S."/>
            <person name="Dalin E."/>
            <person name="Tice H."/>
            <person name="Pitluck S."/>
            <person name="Chain P."/>
            <person name="Malfatti S."/>
            <person name="Shin M."/>
            <person name="Vergez L."/>
            <person name="Schmutz J."/>
            <person name="Larimer F."/>
            <person name="Land M."/>
            <person name="Hauser L."/>
            <person name="Pelletier D.A."/>
            <person name="Kyrpides N."/>
            <person name="Anderson I."/>
            <person name="Oda Y."/>
            <person name="Harwood C.S."/>
            <person name="Richardson P."/>
        </authorList>
    </citation>
    <scope>NUCLEOTIDE SEQUENCE [LARGE SCALE GENOMIC DNA]</scope>
    <source>
        <strain evidence="2">BisB18</strain>
    </source>
</reference>
<dbReference type="STRING" id="316056.RPC_1937"/>
<dbReference type="RefSeq" id="WP_011472398.1">
    <property type="nucleotide sequence ID" value="NC_007925.1"/>
</dbReference>
<dbReference type="OrthoDB" id="9807812at2"/>
<feature type="domain" description="Rhodanese" evidence="1">
    <location>
        <begin position="15"/>
        <end position="105"/>
    </location>
</feature>
<evidence type="ECO:0000259" key="1">
    <source>
        <dbReference type="PROSITE" id="PS50206"/>
    </source>
</evidence>
<evidence type="ECO:0000313" key="2">
    <source>
        <dbReference type="EMBL" id="ABD87494.1"/>
    </source>
</evidence>
<dbReference type="PANTHER" id="PTHR43031:SF7">
    <property type="entry name" value="NITRIC OXIDE REDUCTASE FLRD-NAD(+) REDUCTASE"/>
    <property type="match status" value="1"/>
</dbReference>
<dbReference type="AlphaFoldDB" id="Q217E2"/>
<dbReference type="SUPFAM" id="SSF52821">
    <property type="entry name" value="Rhodanese/Cell cycle control phosphatase"/>
    <property type="match status" value="1"/>
</dbReference>
<accession>Q217E2</accession>
<name>Q217E2_RHOPB</name>
<protein>
    <submittedName>
        <fullName evidence="2">Rhodanese-like</fullName>
    </submittedName>
</protein>
<dbReference type="SMART" id="SM00450">
    <property type="entry name" value="RHOD"/>
    <property type="match status" value="1"/>
</dbReference>
<dbReference type="InterPro" id="IPR050229">
    <property type="entry name" value="GlpE_sulfurtransferase"/>
</dbReference>
<dbReference type="Pfam" id="PF00581">
    <property type="entry name" value="Rhodanese"/>
    <property type="match status" value="1"/>
</dbReference>
<dbReference type="PROSITE" id="PS50206">
    <property type="entry name" value="RHODANESE_3"/>
    <property type="match status" value="1"/>
</dbReference>